<evidence type="ECO:0000313" key="2">
    <source>
        <dbReference type="EMBL" id="QDV19672.1"/>
    </source>
</evidence>
<gene>
    <name evidence="2" type="ORF">Pan153_43380</name>
</gene>
<evidence type="ECO:0000259" key="1">
    <source>
        <dbReference type="Pfam" id="PF07866"/>
    </source>
</evidence>
<organism evidence="2 3">
    <name type="scientific">Gimesia panareensis</name>
    <dbReference type="NCBI Taxonomy" id="2527978"/>
    <lineage>
        <taxon>Bacteria</taxon>
        <taxon>Pseudomonadati</taxon>
        <taxon>Planctomycetota</taxon>
        <taxon>Planctomycetia</taxon>
        <taxon>Planctomycetales</taxon>
        <taxon>Planctomycetaceae</taxon>
        <taxon>Gimesia</taxon>
    </lineage>
</organism>
<dbReference type="EMBL" id="CP036317">
    <property type="protein sequence ID" value="QDV19672.1"/>
    <property type="molecule type" value="Genomic_DNA"/>
</dbReference>
<name>A0A518FTK2_9PLAN</name>
<dbReference type="Pfam" id="PF07866">
    <property type="entry name" value="DUF1653"/>
    <property type="match status" value="1"/>
</dbReference>
<dbReference type="Gene3D" id="2.30.30.320">
    <property type="entry name" value="DUF1653-like domain"/>
    <property type="match status" value="1"/>
</dbReference>
<dbReference type="InterPro" id="IPR037135">
    <property type="entry name" value="DUF1653-like_dom_sf"/>
</dbReference>
<dbReference type="OrthoDB" id="371169at2"/>
<dbReference type="AlphaFoldDB" id="A0A518FTK2"/>
<feature type="domain" description="DUF1653" evidence="1">
    <location>
        <begin position="6"/>
        <end position="66"/>
    </location>
</feature>
<dbReference type="Proteomes" id="UP000320839">
    <property type="component" value="Chromosome"/>
</dbReference>
<dbReference type="RefSeq" id="WP_145457640.1">
    <property type="nucleotide sequence ID" value="NZ_CP036317.1"/>
</dbReference>
<sequence>MSVKTGRYRHYKGNDYLVIGVARHSETEEEMVVYSADYGKFGLWVRPKEMFLEKVEVDGREVPRFQFVSPE</sequence>
<accession>A0A518FTK2</accession>
<protein>
    <recommendedName>
        <fullName evidence="1">DUF1653 domain-containing protein</fullName>
    </recommendedName>
</protein>
<evidence type="ECO:0000313" key="3">
    <source>
        <dbReference type="Proteomes" id="UP000320839"/>
    </source>
</evidence>
<proteinExistence type="predicted"/>
<dbReference type="InterPro" id="IPR023387">
    <property type="entry name" value="DUF1653-like_dom"/>
</dbReference>
<reference evidence="2 3" key="1">
    <citation type="submission" date="2019-02" db="EMBL/GenBank/DDBJ databases">
        <title>Deep-cultivation of Planctomycetes and their phenomic and genomic characterization uncovers novel biology.</title>
        <authorList>
            <person name="Wiegand S."/>
            <person name="Jogler M."/>
            <person name="Boedeker C."/>
            <person name="Pinto D."/>
            <person name="Vollmers J."/>
            <person name="Rivas-Marin E."/>
            <person name="Kohn T."/>
            <person name="Peeters S.H."/>
            <person name="Heuer A."/>
            <person name="Rast P."/>
            <person name="Oberbeckmann S."/>
            <person name="Bunk B."/>
            <person name="Jeske O."/>
            <person name="Meyerdierks A."/>
            <person name="Storesund J.E."/>
            <person name="Kallscheuer N."/>
            <person name="Luecker S."/>
            <person name="Lage O.M."/>
            <person name="Pohl T."/>
            <person name="Merkel B.J."/>
            <person name="Hornburger P."/>
            <person name="Mueller R.-W."/>
            <person name="Bruemmer F."/>
            <person name="Labrenz M."/>
            <person name="Spormann A.M."/>
            <person name="Op den Camp H."/>
            <person name="Overmann J."/>
            <person name="Amann R."/>
            <person name="Jetten M.S.M."/>
            <person name="Mascher T."/>
            <person name="Medema M.H."/>
            <person name="Devos D.P."/>
            <person name="Kaster A.-K."/>
            <person name="Ovreas L."/>
            <person name="Rohde M."/>
            <person name="Galperin M.Y."/>
            <person name="Jogler C."/>
        </authorList>
    </citation>
    <scope>NUCLEOTIDE SEQUENCE [LARGE SCALE GENOMIC DNA]</scope>
    <source>
        <strain evidence="2 3">Pan153</strain>
    </source>
</reference>